<protein>
    <submittedName>
        <fullName evidence="1">Uncharacterized protein</fullName>
    </submittedName>
</protein>
<organism evidence="1">
    <name type="scientific">Tanacetum cinerariifolium</name>
    <name type="common">Dalmatian daisy</name>
    <name type="synonym">Chrysanthemum cinerariifolium</name>
    <dbReference type="NCBI Taxonomy" id="118510"/>
    <lineage>
        <taxon>Eukaryota</taxon>
        <taxon>Viridiplantae</taxon>
        <taxon>Streptophyta</taxon>
        <taxon>Embryophyta</taxon>
        <taxon>Tracheophyta</taxon>
        <taxon>Spermatophyta</taxon>
        <taxon>Magnoliopsida</taxon>
        <taxon>eudicotyledons</taxon>
        <taxon>Gunneridae</taxon>
        <taxon>Pentapetalae</taxon>
        <taxon>asterids</taxon>
        <taxon>campanulids</taxon>
        <taxon>Asterales</taxon>
        <taxon>Asteraceae</taxon>
        <taxon>Asteroideae</taxon>
        <taxon>Anthemideae</taxon>
        <taxon>Anthemidinae</taxon>
        <taxon>Tanacetum</taxon>
    </lineage>
</organism>
<dbReference type="EMBL" id="BKCJ010001894">
    <property type="protein sequence ID" value="GEU44791.1"/>
    <property type="molecule type" value="Genomic_DNA"/>
</dbReference>
<reference evidence="1" key="1">
    <citation type="journal article" date="2019" name="Sci. Rep.">
        <title>Draft genome of Tanacetum cinerariifolium, the natural source of mosquito coil.</title>
        <authorList>
            <person name="Yamashiro T."/>
            <person name="Shiraishi A."/>
            <person name="Satake H."/>
            <person name="Nakayama K."/>
        </authorList>
    </citation>
    <scope>NUCLEOTIDE SEQUENCE</scope>
</reference>
<accession>A0A6L2K5W8</accession>
<proteinExistence type="predicted"/>
<sequence length="184" mass="19601">MTSLEDINDPTEAMNAALTLFAKAFQLSALTNNNQRTSSNPHNRQIAQPVMNMGQDRQIQNVRGNGGNQFGQYAGQVAQNQQGFNAWQNGGIQGAQNASSGTGNVVAARAEGTGIGNQASGNNLHWQWKLILPVGTPNLAVGMPCAFYSQQIWHGSVKLKYATVTHTGNVPSNHSRLSSQVPSG</sequence>
<gene>
    <name evidence="1" type="ORF">Tci_016769</name>
</gene>
<name>A0A6L2K5W8_TANCI</name>
<evidence type="ECO:0000313" key="1">
    <source>
        <dbReference type="EMBL" id="GEU44791.1"/>
    </source>
</evidence>
<dbReference type="AlphaFoldDB" id="A0A6L2K5W8"/>
<comment type="caution">
    <text evidence="1">The sequence shown here is derived from an EMBL/GenBank/DDBJ whole genome shotgun (WGS) entry which is preliminary data.</text>
</comment>